<evidence type="ECO:0000256" key="11">
    <source>
        <dbReference type="RuleBase" id="RU003357"/>
    </source>
</evidence>
<accession>A0A3N0EBN1</accession>
<evidence type="ECO:0000313" key="16">
    <source>
        <dbReference type="Proteomes" id="UP000267469"/>
    </source>
</evidence>
<feature type="domain" description="TonB-dependent receptor-like beta-barrel" evidence="13">
    <location>
        <begin position="257"/>
        <end position="677"/>
    </location>
</feature>
<dbReference type="InterPro" id="IPR000531">
    <property type="entry name" value="Beta-barrel_TonB"/>
</dbReference>
<proteinExistence type="inferred from homology"/>
<comment type="similarity">
    <text evidence="10 11">Belongs to the TonB-dependent receptor family.</text>
</comment>
<feature type="signal peptide" evidence="12">
    <location>
        <begin position="1"/>
        <end position="24"/>
    </location>
</feature>
<dbReference type="InterPro" id="IPR036942">
    <property type="entry name" value="Beta-barrel_TonB_sf"/>
</dbReference>
<keyword evidence="2 10" id="KW-0813">Transport</keyword>
<sequence>MITHLRQYILLFFFVIPIPFSARAQSQPDTTSAKLTELREVIVTDQFKRRNIPGKLFPVSQIDRQTIDKVAGNNLADVLHYYLNINVIPDAQSGRSTVRMFGLSGDYVKILVDNIPLVSDNGYGSNIDITQINLDDVERIEIVEGAMGVLYGDNAVAGVINIITKRGIEGKWKIQTAVQEETVGGEYDWSRKGRHIQTLNIGHNLTNRLYVTAGFNRNDFQGFFNDYRGKDYFKVQGNSVINDGLRGHEWNPKEQINLTGSLNYTAPDFSFYYKFGYLDETLDIYNHAVNARIENNNYRITANDTRYSSSRFLHQFYADGKLKSMNYTLSLSFQKQERNNMAYIYNIGEKRKEEVTLDITDQSSDLLFSKGTLSRIFSRSDFFDLAVGYEFTNQKGYDVTASGYSADIVENRLENYDVFASADLNFTDRFSLYPGLRLNNSSMYDNHWIWGLTAAFKPEDDIELKGVFGSAYKTPTFSQLFYYFVDANHDVQGNTDLKPEDGISVLLSAEKKSDLKKVKLVNGFKGFYYDIKDKINLALVSGDNSAGSFRYMNLDKHRILGASLENMLYYKNMRAGLGLSYIGVSQELGGENNAQDDYLFTFTANASLSYTVPSIQTTFFAQLKYNGKEQQYVQQTNDSGDAVYVKGKQDAFTWLDASVRRNFFNKQLELTAGARNLLDVVSVNTTAMAGSAHGAPPGNILLGYGRSFYLKLLFNFKF</sequence>
<dbReference type="Pfam" id="PF07715">
    <property type="entry name" value="Plug"/>
    <property type="match status" value="1"/>
</dbReference>
<evidence type="ECO:0000256" key="5">
    <source>
        <dbReference type="ARBA" id="ARBA00022729"/>
    </source>
</evidence>
<keyword evidence="9 10" id="KW-0998">Cell outer membrane</keyword>
<keyword evidence="4 10" id="KW-0812">Transmembrane</keyword>
<comment type="caution">
    <text evidence="15">The sequence shown here is derived from an EMBL/GenBank/DDBJ whole genome shotgun (WGS) entry which is preliminary data.</text>
</comment>
<keyword evidence="8 15" id="KW-0675">Receptor</keyword>
<dbReference type="GO" id="GO:0044718">
    <property type="term" value="P:siderophore transmembrane transport"/>
    <property type="evidence" value="ECO:0007669"/>
    <property type="project" value="TreeGrafter"/>
</dbReference>
<dbReference type="RefSeq" id="WP_123216405.1">
    <property type="nucleotide sequence ID" value="NZ_RJTM01000091.1"/>
</dbReference>
<name>A0A3N0EBN1_SINP1</name>
<keyword evidence="16" id="KW-1185">Reference proteome</keyword>
<dbReference type="OrthoDB" id="9764669at2"/>
<dbReference type="Pfam" id="PF00593">
    <property type="entry name" value="TonB_dep_Rec_b-barrel"/>
    <property type="match status" value="1"/>
</dbReference>
<dbReference type="Gene3D" id="2.170.130.10">
    <property type="entry name" value="TonB-dependent receptor, plug domain"/>
    <property type="match status" value="1"/>
</dbReference>
<evidence type="ECO:0000256" key="9">
    <source>
        <dbReference type="ARBA" id="ARBA00023237"/>
    </source>
</evidence>
<gene>
    <name evidence="15" type="ORF">ED312_12755</name>
</gene>
<dbReference type="EMBL" id="RJTM01000091">
    <property type="protein sequence ID" value="RNL85149.1"/>
    <property type="molecule type" value="Genomic_DNA"/>
</dbReference>
<dbReference type="Gene3D" id="2.40.170.20">
    <property type="entry name" value="TonB-dependent receptor, beta-barrel domain"/>
    <property type="match status" value="1"/>
</dbReference>
<protein>
    <submittedName>
        <fullName evidence="15">TonB-dependent receptor</fullName>
    </submittedName>
</protein>
<evidence type="ECO:0000256" key="1">
    <source>
        <dbReference type="ARBA" id="ARBA00004571"/>
    </source>
</evidence>
<evidence type="ECO:0000256" key="2">
    <source>
        <dbReference type="ARBA" id="ARBA00022448"/>
    </source>
</evidence>
<evidence type="ECO:0000256" key="8">
    <source>
        <dbReference type="ARBA" id="ARBA00023170"/>
    </source>
</evidence>
<dbReference type="AlphaFoldDB" id="A0A3N0EBN1"/>
<dbReference type="InterPro" id="IPR037066">
    <property type="entry name" value="Plug_dom_sf"/>
</dbReference>
<dbReference type="InterPro" id="IPR039426">
    <property type="entry name" value="TonB-dep_rcpt-like"/>
</dbReference>
<evidence type="ECO:0000256" key="4">
    <source>
        <dbReference type="ARBA" id="ARBA00022692"/>
    </source>
</evidence>
<dbReference type="PANTHER" id="PTHR30069:SF29">
    <property type="entry name" value="HEMOGLOBIN AND HEMOGLOBIN-HAPTOGLOBIN-BINDING PROTEIN 1-RELATED"/>
    <property type="match status" value="1"/>
</dbReference>
<dbReference type="GO" id="GO:0009279">
    <property type="term" value="C:cell outer membrane"/>
    <property type="evidence" value="ECO:0007669"/>
    <property type="project" value="UniProtKB-SubCell"/>
</dbReference>
<dbReference type="InterPro" id="IPR012910">
    <property type="entry name" value="Plug_dom"/>
</dbReference>
<keyword evidence="6 11" id="KW-0798">TonB box</keyword>
<dbReference type="PANTHER" id="PTHR30069">
    <property type="entry name" value="TONB-DEPENDENT OUTER MEMBRANE RECEPTOR"/>
    <property type="match status" value="1"/>
</dbReference>
<dbReference type="Proteomes" id="UP000267469">
    <property type="component" value="Unassembled WGS sequence"/>
</dbReference>
<dbReference type="PROSITE" id="PS52016">
    <property type="entry name" value="TONB_DEPENDENT_REC_3"/>
    <property type="match status" value="1"/>
</dbReference>
<comment type="subcellular location">
    <subcellularLocation>
        <location evidence="1 10">Cell outer membrane</location>
        <topology evidence="1 10">Multi-pass membrane protein</topology>
    </subcellularLocation>
</comment>
<dbReference type="SUPFAM" id="SSF56935">
    <property type="entry name" value="Porins"/>
    <property type="match status" value="1"/>
</dbReference>
<feature type="domain" description="TonB-dependent receptor plug" evidence="14">
    <location>
        <begin position="58"/>
        <end position="159"/>
    </location>
</feature>
<evidence type="ECO:0000256" key="3">
    <source>
        <dbReference type="ARBA" id="ARBA00022452"/>
    </source>
</evidence>
<evidence type="ECO:0000259" key="13">
    <source>
        <dbReference type="Pfam" id="PF00593"/>
    </source>
</evidence>
<keyword evidence="3 10" id="KW-1134">Transmembrane beta strand</keyword>
<keyword evidence="5 12" id="KW-0732">Signal</keyword>
<evidence type="ECO:0000256" key="10">
    <source>
        <dbReference type="PROSITE-ProRule" id="PRU01360"/>
    </source>
</evidence>
<keyword evidence="7 10" id="KW-0472">Membrane</keyword>
<reference evidence="15 16" key="1">
    <citation type="submission" date="2018-10" db="EMBL/GenBank/DDBJ databases">
        <title>Sinomicrobium pectinilyticum sp. nov., a pectinase-producing bacterium isolated from alkaline and saline soil, and emended description of the genus Sinomicrobium.</title>
        <authorList>
            <person name="Cheng B."/>
            <person name="Li C."/>
            <person name="Lai Q."/>
            <person name="Du M."/>
            <person name="Shao Z."/>
            <person name="Xu P."/>
            <person name="Yang C."/>
        </authorList>
    </citation>
    <scope>NUCLEOTIDE SEQUENCE [LARGE SCALE GENOMIC DNA]</scope>
    <source>
        <strain evidence="15 16">5DNS001</strain>
    </source>
</reference>
<feature type="chain" id="PRO_5018121060" evidence="12">
    <location>
        <begin position="25"/>
        <end position="718"/>
    </location>
</feature>
<evidence type="ECO:0000256" key="7">
    <source>
        <dbReference type="ARBA" id="ARBA00023136"/>
    </source>
</evidence>
<evidence type="ECO:0000259" key="14">
    <source>
        <dbReference type="Pfam" id="PF07715"/>
    </source>
</evidence>
<evidence type="ECO:0000313" key="15">
    <source>
        <dbReference type="EMBL" id="RNL85149.1"/>
    </source>
</evidence>
<evidence type="ECO:0000256" key="12">
    <source>
        <dbReference type="SAM" id="SignalP"/>
    </source>
</evidence>
<evidence type="ECO:0000256" key="6">
    <source>
        <dbReference type="ARBA" id="ARBA00023077"/>
    </source>
</evidence>
<organism evidence="15 16">
    <name type="scientific">Sinomicrobium pectinilyticum</name>
    <dbReference type="NCBI Taxonomy" id="1084421"/>
    <lineage>
        <taxon>Bacteria</taxon>
        <taxon>Pseudomonadati</taxon>
        <taxon>Bacteroidota</taxon>
        <taxon>Flavobacteriia</taxon>
        <taxon>Flavobacteriales</taxon>
        <taxon>Flavobacteriaceae</taxon>
        <taxon>Sinomicrobium</taxon>
    </lineage>
</organism>
<dbReference type="GO" id="GO:0015344">
    <property type="term" value="F:siderophore uptake transmembrane transporter activity"/>
    <property type="evidence" value="ECO:0007669"/>
    <property type="project" value="TreeGrafter"/>
</dbReference>